<keyword evidence="4 8" id="KW-0812">Transmembrane</keyword>
<dbReference type="InterPro" id="IPR036259">
    <property type="entry name" value="MFS_trans_sf"/>
</dbReference>
<evidence type="ECO:0000256" key="4">
    <source>
        <dbReference type="ARBA" id="ARBA00022692"/>
    </source>
</evidence>
<comment type="caution">
    <text evidence="10">The sequence shown here is derived from an EMBL/GenBank/DDBJ whole genome shotgun (WGS) entry which is preliminary data.</text>
</comment>
<dbReference type="PANTHER" id="PTHR23513:SF11">
    <property type="entry name" value="STAPHYLOFERRIN A TRANSPORTER"/>
    <property type="match status" value="1"/>
</dbReference>
<evidence type="ECO:0000256" key="7">
    <source>
        <dbReference type="SAM" id="MobiDB-lite"/>
    </source>
</evidence>
<evidence type="ECO:0000313" key="11">
    <source>
        <dbReference type="Proteomes" id="UP000646749"/>
    </source>
</evidence>
<gene>
    <name evidence="10" type="ORF">Pen02_38130</name>
</gene>
<evidence type="ECO:0000256" key="2">
    <source>
        <dbReference type="ARBA" id="ARBA00022448"/>
    </source>
</evidence>
<dbReference type="InterPro" id="IPR010290">
    <property type="entry name" value="TM_effector"/>
</dbReference>
<keyword evidence="2" id="KW-0813">Transport</keyword>
<dbReference type="PANTHER" id="PTHR23513">
    <property type="entry name" value="INTEGRAL MEMBRANE EFFLUX PROTEIN-RELATED"/>
    <property type="match status" value="1"/>
</dbReference>
<feature type="transmembrane region" description="Helical" evidence="8">
    <location>
        <begin position="288"/>
        <end position="309"/>
    </location>
</feature>
<sequence>MIVNTRDSALAPLRHRPFRYLALGRAATMLGNAVAPIALAFAVLDLTGSVRDLGLVVGARSLTNVLFLLFGGVLADRLPRQAVMVVSCTLAAATQGAVAALVLTGTATIPALIALGAVNGVVTAFAWPAAAALVPQTVPAPLLQSANAVNRLGTNAAMIGGASLGGVLVAGVGPGWGLLVDAATFALAGLAFARVRVERVTPRSTERANPFRELREGWTEFVARSWVWVVVLGFLLINFAYASSVNVLGPAVADDTIGRPAWGLVLAAQTAGMVLGALVALRIRVRRLLLLGVLCMLADVPLLLGLAWAPSVAGLVVAGFVAGMAVEQFSVAWETSMQQNIPADRLARVYSYDALGSFMAIPLGQMAIGPVAMAIGNQVTLLVAAGVVLVAVLGMLANPGVRRLSAESPTIAEPPAAADTSAAADPSTGVGMPDPADGPVPGAVPIPAPRSNVDERPVGAGRAADTV</sequence>
<keyword evidence="11" id="KW-1185">Reference proteome</keyword>
<evidence type="ECO:0000256" key="8">
    <source>
        <dbReference type="SAM" id="Phobius"/>
    </source>
</evidence>
<keyword evidence="6 8" id="KW-0472">Membrane</keyword>
<evidence type="ECO:0000259" key="9">
    <source>
        <dbReference type="PROSITE" id="PS50850"/>
    </source>
</evidence>
<name>A0ABQ4E3H2_9ACTN</name>
<accession>A0ABQ4E3H2</accession>
<feature type="region of interest" description="Disordered" evidence="7">
    <location>
        <begin position="407"/>
        <end position="467"/>
    </location>
</feature>
<dbReference type="Gene3D" id="1.20.1250.20">
    <property type="entry name" value="MFS general substrate transporter like domains"/>
    <property type="match status" value="1"/>
</dbReference>
<feature type="transmembrane region" description="Helical" evidence="8">
    <location>
        <begin position="221"/>
        <end position="241"/>
    </location>
</feature>
<protein>
    <submittedName>
        <fullName evidence="10">MFS transporter</fullName>
    </submittedName>
</protein>
<dbReference type="Proteomes" id="UP000646749">
    <property type="component" value="Unassembled WGS sequence"/>
</dbReference>
<evidence type="ECO:0000313" key="10">
    <source>
        <dbReference type="EMBL" id="GIG88877.1"/>
    </source>
</evidence>
<evidence type="ECO:0000256" key="5">
    <source>
        <dbReference type="ARBA" id="ARBA00022989"/>
    </source>
</evidence>
<reference evidence="10 11" key="1">
    <citation type="submission" date="2021-01" db="EMBL/GenBank/DDBJ databases">
        <title>Whole genome shotgun sequence of Plantactinospora endophytica NBRC 110450.</title>
        <authorList>
            <person name="Komaki H."/>
            <person name="Tamura T."/>
        </authorList>
    </citation>
    <scope>NUCLEOTIDE SEQUENCE [LARGE SCALE GENOMIC DNA]</scope>
    <source>
        <strain evidence="10 11">NBRC 110450</strain>
    </source>
</reference>
<dbReference type="CDD" id="cd06173">
    <property type="entry name" value="MFS_MefA_like"/>
    <property type="match status" value="1"/>
</dbReference>
<feature type="transmembrane region" description="Helical" evidence="8">
    <location>
        <begin position="354"/>
        <end position="373"/>
    </location>
</feature>
<evidence type="ECO:0000256" key="1">
    <source>
        <dbReference type="ARBA" id="ARBA00004651"/>
    </source>
</evidence>
<dbReference type="PROSITE" id="PS50850">
    <property type="entry name" value="MFS"/>
    <property type="match status" value="1"/>
</dbReference>
<dbReference type="InterPro" id="IPR020846">
    <property type="entry name" value="MFS_dom"/>
</dbReference>
<feature type="transmembrane region" description="Helical" evidence="8">
    <location>
        <begin position="315"/>
        <end position="333"/>
    </location>
</feature>
<dbReference type="EMBL" id="BONW01000017">
    <property type="protein sequence ID" value="GIG88877.1"/>
    <property type="molecule type" value="Genomic_DNA"/>
</dbReference>
<comment type="subcellular location">
    <subcellularLocation>
        <location evidence="1">Cell membrane</location>
        <topology evidence="1">Multi-pass membrane protein</topology>
    </subcellularLocation>
</comment>
<feature type="compositionally biased region" description="Low complexity" evidence="7">
    <location>
        <begin position="415"/>
        <end position="435"/>
    </location>
</feature>
<dbReference type="SUPFAM" id="SSF103473">
    <property type="entry name" value="MFS general substrate transporter"/>
    <property type="match status" value="1"/>
</dbReference>
<keyword evidence="5 8" id="KW-1133">Transmembrane helix</keyword>
<evidence type="ECO:0000256" key="6">
    <source>
        <dbReference type="ARBA" id="ARBA00023136"/>
    </source>
</evidence>
<evidence type="ECO:0000256" key="3">
    <source>
        <dbReference type="ARBA" id="ARBA00022475"/>
    </source>
</evidence>
<feature type="transmembrane region" description="Helical" evidence="8">
    <location>
        <begin position="20"/>
        <end position="43"/>
    </location>
</feature>
<feature type="transmembrane region" description="Helical" evidence="8">
    <location>
        <begin position="261"/>
        <end position="281"/>
    </location>
</feature>
<keyword evidence="3" id="KW-1003">Cell membrane</keyword>
<feature type="transmembrane region" description="Helical" evidence="8">
    <location>
        <begin position="155"/>
        <end position="172"/>
    </location>
</feature>
<proteinExistence type="predicted"/>
<organism evidence="10 11">
    <name type="scientific">Plantactinospora endophytica</name>
    <dbReference type="NCBI Taxonomy" id="673535"/>
    <lineage>
        <taxon>Bacteria</taxon>
        <taxon>Bacillati</taxon>
        <taxon>Actinomycetota</taxon>
        <taxon>Actinomycetes</taxon>
        <taxon>Micromonosporales</taxon>
        <taxon>Micromonosporaceae</taxon>
        <taxon>Plantactinospora</taxon>
    </lineage>
</organism>
<dbReference type="Pfam" id="PF05977">
    <property type="entry name" value="MFS_3"/>
    <property type="match status" value="1"/>
</dbReference>
<feature type="compositionally biased region" description="Pro residues" evidence="7">
    <location>
        <begin position="436"/>
        <end position="448"/>
    </location>
</feature>
<feature type="transmembrane region" description="Helical" evidence="8">
    <location>
        <begin position="55"/>
        <end position="75"/>
    </location>
</feature>
<feature type="transmembrane region" description="Helical" evidence="8">
    <location>
        <begin position="379"/>
        <end position="397"/>
    </location>
</feature>
<feature type="domain" description="Major facilitator superfamily (MFS) profile" evidence="9">
    <location>
        <begin position="17"/>
        <end position="402"/>
    </location>
</feature>